<dbReference type="InterPro" id="IPR002347">
    <property type="entry name" value="SDR_fam"/>
</dbReference>
<dbReference type="PANTHER" id="PTHR42760">
    <property type="entry name" value="SHORT-CHAIN DEHYDROGENASES/REDUCTASES FAMILY MEMBER"/>
    <property type="match status" value="1"/>
</dbReference>
<dbReference type="OrthoDB" id="47007at2759"/>
<dbReference type="SUPFAM" id="SSF51735">
    <property type="entry name" value="NAD(P)-binding Rossmann-fold domains"/>
    <property type="match status" value="1"/>
</dbReference>
<dbReference type="CDD" id="cd05233">
    <property type="entry name" value="SDR_c"/>
    <property type="match status" value="1"/>
</dbReference>
<dbReference type="AlphaFoldDB" id="A0A8H6Q9M1"/>
<evidence type="ECO:0000256" key="3">
    <source>
        <dbReference type="ARBA" id="ARBA00023002"/>
    </source>
</evidence>
<comment type="similarity">
    <text evidence="1">Belongs to the short-chain dehydrogenases/reductases (SDR) family.</text>
</comment>
<comment type="caution">
    <text evidence="4">The sequence shown here is derived from an EMBL/GenBank/DDBJ whole genome shotgun (WGS) entry which is preliminary data.</text>
</comment>
<protein>
    <submittedName>
        <fullName evidence="4">Uncharacterized protein</fullName>
    </submittedName>
</protein>
<keyword evidence="2" id="KW-0521">NADP</keyword>
<dbReference type="FunFam" id="3.40.50.720:FF:000084">
    <property type="entry name" value="Short-chain dehydrogenase reductase"/>
    <property type="match status" value="1"/>
</dbReference>
<dbReference type="Proteomes" id="UP000654922">
    <property type="component" value="Unassembled WGS sequence"/>
</dbReference>
<name>A0A8H6Q9M1_9EURO</name>
<accession>A0A8H6Q9M1</accession>
<evidence type="ECO:0000313" key="4">
    <source>
        <dbReference type="EMBL" id="KAF7169710.1"/>
    </source>
</evidence>
<keyword evidence="3" id="KW-0560">Oxidoreductase</keyword>
<evidence type="ECO:0000256" key="1">
    <source>
        <dbReference type="ARBA" id="ARBA00006484"/>
    </source>
</evidence>
<dbReference type="Pfam" id="PF13561">
    <property type="entry name" value="adh_short_C2"/>
    <property type="match status" value="1"/>
</dbReference>
<sequence length="263" mass="28694">MVLDTKLAGCHVLITGGTKGIGRGMVEAFVEQGCNVSYCARTVRENDFAELNSSLCKEQEQGITPRAYGTSVDISNRDALSKWVADSATRIGRIDIVIANASNMHFESTPQTWQSSFDLDVMGFVNLVEASLPWLEKSPQPSIIVQSSFMGREFFRSPPAPYGACKAAQLQHVQELSHFLGPRGIRVNAISPGPIWAQDGAWESYSKIDPAWVEEQRLKVPLKRFGTPEDIANVAVFLASPLSSYVQGTNVMADGGVHIGTDF</sequence>
<proteinExistence type="inferred from homology"/>
<evidence type="ECO:0000313" key="5">
    <source>
        <dbReference type="Proteomes" id="UP000654922"/>
    </source>
</evidence>
<dbReference type="EMBL" id="JACBAE010001235">
    <property type="protein sequence ID" value="KAF7169710.1"/>
    <property type="molecule type" value="Genomic_DNA"/>
</dbReference>
<gene>
    <name evidence="4" type="ORF">CNMCM5623_002374</name>
</gene>
<reference evidence="4" key="1">
    <citation type="submission" date="2020-06" db="EMBL/GenBank/DDBJ databases">
        <title>Draft genome sequences of strains closely related to Aspergillus parafelis and Aspergillus hiratsukae.</title>
        <authorList>
            <person name="Dos Santos R.A.C."/>
            <person name="Rivero-Menendez O."/>
            <person name="Steenwyk J.L."/>
            <person name="Mead M.E."/>
            <person name="Goldman G.H."/>
            <person name="Alastruey-Izquierdo A."/>
            <person name="Rokas A."/>
        </authorList>
    </citation>
    <scope>NUCLEOTIDE SEQUENCE</scope>
    <source>
        <strain evidence="4">CNM-CM5623</strain>
    </source>
</reference>
<dbReference type="PANTHER" id="PTHR42760:SF133">
    <property type="entry name" value="3-OXOACYL-[ACYL-CARRIER-PROTEIN] REDUCTASE"/>
    <property type="match status" value="1"/>
</dbReference>
<evidence type="ECO:0000256" key="2">
    <source>
        <dbReference type="ARBA" id="ARBA00022857"/>
    </source>
</evidence>
<dbReference type="Gene3D" id="3.40.50.720">
    <property type="entry name" value="NAD(P)-binding Rossmann-like Domain"/>
    <property type="match status" value="1"/>
</dbReference>
<dbReference type="PRINTS" id="PR00081">
    <property type="entry name" value="GDHRDH"/>
</dbReference>
<organism evidence="4 5">
    <name type="scientific">Aspergillus felis</name>
    <dbReference type="NCBI Taxonomy" id="1287682"/>
    <lineage>
        <taxon>Eukaryota</taxon>
        <taxon>Fungi</taxon>
        <taxon>Dikarya</taxon>
        <taxon>Ascomycota</taxon>
        <taxon>Pezizomycotina</taxon>
        <taxon>Eurotiomycetes</taxon>
        <taxon>Eurotiomycetidae</taxon>
        <taxon>Eurotiales</taxon>
        <taxon>Aspergillaceae</taxon>
        <taxon>Aspergillus</taxon>
        <taxon>Aspergillus subgen. Fumigati</taxon>
    </lineage>
</organism>
<dbReference type="GO" id="GO:0016616">
    <property type="term" value="F:oxidoreductase activity, acting on the CH-OH group of donors, NAD or NADP as acceptor"/>
    <property type="evidence" value="ECO:0007669"/>
    <property type="project" value="TreeGrafter"/>
</dbReference>
<dbReference type="InterPro" id="IPR036291">
    <property type="entry name" value="NAD(P)-bd_dom_sf"/>
</dbReference>